<reference evidence="2 3" key="1">
    <citation type="submission" date="2018-10" db="EMBL/GenBank/DDBJ databases">
        <title>Isolation of pseudouridimycin from Streptomyces albus DSM 40763.</title>
        <authorList>
            <person name="Rosenqvist P."/>
            <person name="Metsae-Ketelae M."/>
            <person name="Virta P."/>
        </authorList>
    </citation>
    <scope>NUCLEOTIDE SEQUENCE [LARGE SCALE GENOMIC DNA]</scope>
    <source>
        <strain evidence="2 3">DSM 40763</strain>
    </source>
</reference>
<dbReference type="SUPFAM" id="SSF50129">
    <property type="entry name" value="GroES-like"/>
    <property type="match status" value="1"/>
</dbReference>
<dbReference type="EMBL" id="RCIY01000046">
    <property type="protein sequence ID" value="TGG84650.1"/>
    <property type="molecule type" value="Genomic_DNA"/>
</dbReference>
<organism evidence="2 3">
    <name type="scientific">Streptomyces albus</name>
    <dbReference type="NCBI Taxonomy" id="1888"/>
    <lineage>
        <taxon>Bacteria</taxon>
        <taxon>Bacillati</taxon>
        <taxon>Actinomycetota</taxon>
        <taxon>Actinomycetes</taxon>
        <taxon>Kitasatosporales</taxon>
        <taxon>Streptomycetaceae</taxon>
        <taxon>Streptomyces</taxon>
    </lineage>
</organism>
<feature type="domain" description="Enoyl reductase (ER)" evidence="1">
    <location>
        <begin position="11"/>
        <end position="326"/>
    </location>
</feature>
<dbReference type="InterPro" id="IPR013154">
    <property type="entry name" value="ADH-like_N"/>
</dbReference>
<gene>
    <name evidence="2" type="ORF">D8771_12430</name>
</gene>
<dbReference type="Pfam" id="PF00107">
    <property type="entry name" value="ADH_zinc_N"/>
    <property type="match status" value="1"/>
</dbReference>
<dbReference type="InterPro" id="IPR020843">
    <property type="entry name" value="ER"/>
</dbReference>
<dbReference type="Proteomes" id="UP000298111">
    <property type="component" value="Unassembled WGS sequence"/>
</dbReference>
<dbReference type="GO" id="GO:0043958">
    <property type="term" value="F:acryloyl-CoA reductase (NADH) activity"/>
    <property type="evidence" value="ECO:0007669"/>
    <property type="project" value="UniProtKB-EC"/>
</dbReference>
<dbReference type="SMART" id="SM00829">
    <property type="entry name" value="PKS_ER"/>
    <property type="match status" value="1"/>
</dbReference>
<dbReference type="PANTHER" id="PTHR43677">
    <property type="entry name" value="SHORT-CHAIN DEHYDROGENASE/REDUCTASE"/>
    <property type="match status" value="1"/>
</dbReference>
<dbReference type="EC" id="1.3.1.95" evidence="2"/>
<dbReference type="NCBIfam" id="TIGR02823">
    <property type="entry name" value="oxido_YhdH"/>
    <property type="match status" value="1"/>
</dbReference>
<comment type="caution">
    <text evidence="2">The sequence shown here is derived from an EMBL/GenBank/DDBJ whole genome shotgun (WGS) entry which is preliminary data.</text>
</comment>
<protein>
    <submittedName>
        <fullName evidence="2">Acryloyl-CoA reductase</fullName>
        <ecNumber evidence="2">1.3.1.95</ecNumber>
    </submittedName>
</protein>
<accession>A0A8H1LL31</accession>
<proteinExistence type="predicted"/>
<dbReference type="GeneID" id="75183072"/>
<name>A0A8H1LL31_9ACTN</name>
<dbReference type="RefSeq" id="WP_051803593.1">
    <property type="nucleotide sequence ID" value="NZ_CP103060.1"/>
</dbReference>
<dbReference type="InterPro" id="IPR013149">
    <property type="entry name" value="ADH-like_C"/>
</dbReference>
<evidence type="ECO:0000259" key="1">
    <source>
        <dbReference type="SMART" id="SM00829"/>
    </source>
</evidence>
<dbReference type="Gene3D" id="3.40.50.720">
    <property type="entry name" value="NAD(P)-binding Rossmann-like Domain"/>
    <property type="match status" value="1"/>
</dbReference>
<sequence>MTAFPGWIARETPDGLRTRLEELDSAILDDRDTTLRVHYSSINYKDALALHGRPGVLRRHPLVTGIDVTGEVLTSRHPRWSRGDLVTLNGAGLGEERHGGLAGLAAVDGADLVPVPEPFTPARAAAIGTAGFTAALSLLALRRHGLTPADGPVLVTGAGGGVGSVAVALLAASGHEVIAATGRPDALRGRLTRLGAAHIVGRAELDTGGKPLAAQRWAGVIDAVGGHLLAGALAGLRHSGTATTCGLAASATFPGNVMPFILRGVSLVGIDSVRTTPARRAAAWQLLARHLDPRLLDSVTRSVPLSAARDAATEVLAGHGTGRTVVDVRAH</sequence>
<dbReference type="GO" id="GO:0043957">
    <property type="term" value="F:acryloyl-CoA reductase (NADPH) activity"/>
    <property type="evidence" value="ECO:0007669"/>
    <property type="project" value="TreeGrafter"/>
</dbReference>
<dbReference type="InterPro" id="IPR051397">
    <property type="entry name" value="Zn-ADH-like_protein"/>
</dbReference>
<dbReference type="Pfam" id="PF08240">
    <property type="entry name" value="ADH_N"/>
    <property type="match status" value="1"/>
</dbReference>
<dbReference type="InterPro" id="IPR011032">
    <property type="entry name" value="GroES-like_sf"/>
</dbReference>
<evidence type="ECO:0000313" key="3">
    <source>
        <dbReference type="Proteomes" id="UP000298111"/>
    </source>
</evidence>
<dbReference type="SUPFAM" id="SSF51735">
    <property type="entry name" value="NAD(P)-binding Rossmann-fold domains"/>
    <property type="match status" value="1"/>
</dbReference>
<dbReference type="PANTHER" id="PTHR43677:SF1">
    <property type="entry name" value="ACRYLYL-COA REDUCTASE ACUI-RELATED"/>
    <property type="match status" value="1"/>
</dbReference>
<dbReference type="InterPro" id="IPR014188">
    <property type="entry name" value="Acrylyl-CoA_reductase_AcuI"/>
</dbReference>
<dbReference type="AlphaFoldDB" id="A0A8H1LL31"/>
<dbReference type="Gene3D" id="3.90.180.10">
    <property type="entry name" value="Medium-chain alcohol dehydrogenases, catalytic domain"/>
    <property type="match status" value="1"/>
</dbReference>
<keyword evidence="2" id="KW-0560">Oxidoreductase</keyword>
<evidence type="ECO:0000313" key="2">
    <source>
        <dbReference type="EMBL" id="TGG84650.1"/>
    </source>
</evidence>
<dbReference type="InterPro" id="IPR036291">
    <property type="entry name" value="NAD(P)-bd_dom_sf"/>
</dbReference>